<feature type="domain" description="HNH nuclease" evidence="1">
    <location>
        <begin position="41"/>
        <end position="84"/>
    </location>
</feature>
<proteinExistence type="predicted"/>
<dbReference type="CDD" id="cd00085">
    <property type="entry name" value="HNHc"/>
    <property type="match status" value="1"/>
</dbReference>
<dbReference type="InterPro" id="IPR003615">
    <property type="entry name" value="HNH_nuc"/>
</dbReference>
<protein>
    <recommendedName>
        <fullName evidence="1">HNH nuclease domain-containing protein</fullName>
    </recommendedName>
</protein>
<evidence type="ECO:0000313" key="2">
    <source>
        <dbReference type="EMBL" id="SUA41156.1"/>
    </source>
</evidence>
<evidence type="ECO:0000259" key="1">
    <source>
        <dbReference type="Pfam" id="PF13391"/>
    </source>
</evidence>
<name>A0A378WIP7_9NOCA</name>
<dbReference type="EMBL" id="UGRU01000001">
    <property type="protein sequence ID" value="SUA41156.1"/>
    <property type="molecule type" value="Genomic_DNA"/>
</dbReference>
<reference evidence="2 3" key="1">
    <citation type="submission" date="2018-06" db="EMBL/GenBank/DDBJ databases">
        <authorList>
            <consortium name="Pathogen Informatics"/>
            <person name="Doyle S."/>
        </authorList>
    </citation>
    <scope>NUCLEOTIDE SEQUENCE [LARGE SCALE GENOMIC DNA]</scope>
    <source>
        <strain evidence="2 3">NCTC13184</strain>
    </source>
</reference>
<accession>A0A378WIP7</accession>
<organism evidence="2 3">
    <name type="scientific">Nocardia africana</name>
    <dbReference type="NCBI Taxonomy" id="134964"/>
    <lineage>
        <taxon>Bacteria</taxon>
        <taxon>Bacillati</taxon>
        <taxon>Actinomycetota</taxon>
        <taxon>Actinomycetes</taxon>
        <taxon>Mycobacteriales</taxon>
        <taxon>Nocardiaceae</taxon>
        <taxon>Nocardia</taxon>
    </lineage>
</organism>
<gene>
    <name evidence="2" type="ORF">NCTC13184_00489</name>
</gene>
<dbReference type="Proteomes" id="UP000255082">
    <property type="component" value="Unassembled WGS sequence"/>
</dbReference>
<sequence length="324" mass="37101">MTISVVDRKLLWGLSGSRCAYPGCRIELAHKSDLTGIAVILGQEAHIVGRSEDGPRGKEPIEGDRDSVDNLILLCPTHHTLIDSAVEDHPVAALHKMKNEHQEWVRESLGIDRDQLALDVRWARIVDQFDKQIDLAVWHRTIGVLIYDVDPILTESLIRDLRNLCRWVEVRPWPDGHEMVRTSLVGFARVINQLLNIFMTEAENAPSGEGLIYPRWYKISNWNPDLYHELLDRYKKDRNLMEDLVYEATRHLNLYIDSVRSAVDPDYREEQGYLYLLQDGSEYGDATVVPLFSQADLDDGAPYTTLDRFLEVRKTRNPNTGSGL</sequence>
<evidence type="ECO:0000313" key="3">
    <source>
        <dbReference type="Proteomes" id="UP000255082"/>
    </source>
</evidence>
<dbReference type="AlphaFoldDB" id="A0A378WIP7"/>
<dbReference type="Pfam" id="PF13391">
    <property type="entry name" value="HNH_2"/>
    <property type="match status" value="1"/>
</dbReference>